<organism evidence="2">
    <name type="scientific">hydrothermal vent metagenome</name>
    <dbReference type="NCBI Taxonomy" id="652676"/>
    <lineage>
        <taxon>unclassified sequences</taxon>
        <taxon>metagenomes</taxon>
        <taxon>ecological metagenomes</taxon>
    </lineage>
</organism>
<feature type="domain" description="Semialdehyde dehydrogenase NAD-binding" evidence="1">
    <location>
        <begin position="3"/>
        <end position="36"/>
    </location>
</feature>
<accession>A0A3B0V0A6</accession>
<evidence type="ECO:0000259" key="1">
    <source>
        <dbReference type="Pfam" id="PF01118"/>
    </source>
</evidence>
<dbReference type="InterPro" id="IPR036291">
    <property type="entry name" value="NAD(P)-bd_dom_sf"/>
</dbReference>
<evidence type="ECO:0000313" key="2">
    <source>
        <dbReference type="EMBL" id="VAW32192.1"/>
    </source>
</evidence>
<dbReference type="SUPFAM" id="SSF51735">
    <property type="entry name" value="NAD(P)-binding Rossmann-fold domains"/>
    <property type="match status" value="1"/>
</dbReference>
<sequence>MIRVGIFGATGYTGHELVKILGRHPQVEVIFGTSQSFA</sequence>
<proteinExistence type="predicted"/>
<dbReference type="GO" id="GO:0051287">
    <property type="term" value="F:NAD binding"/>
    <property type="evidence" value="ECO:0007669"/>
    <property type="project" value="InterPro"/>
</dbReference>
<dbReference type="Gene3D" id="3.40.50.720">
    <property type="entry name" value="NAD(P)-binding Rossmann-like Domain"/>
    <property type="match status" value="1"/>
</dbReference>
<dbReference type="InterPro" id="IPR000534">
    <property type="entry name" value="Semialdehyde_DH_NAD-bd"/>
</dbReference>
<dbReference type="GO" id="GO:0003942">
    <property type="term" value="F:N-acetyl-gamma-glutamyl-phosphate reductase activity"/>
    <property type="evidence" value="ECO:0007669"/>
    <property type="project" value="UniProtKB-EC"/>
</dbReference>
<feature type="non-terminal residue" evidence="2">
    <location>
        <position position="38"/>
    </location>
</feature>
<dbReference type="AlphaFoldDB" id="A0A3B0V0A6"/>
<dbReference type="EC" id="1.2.1.38" evidence="2"/>
<reference evidence="2" key="1">
    <citation type="submission" date="2018-06" db="EMBL/GenBank/DDBJ databases">
        <authorList>
            <person name="Zhirakovskaya E."/>
        </authorList>
    </citation>
    <scope>NUCLEOTIDE SEQUENCE</scope>
</reference>
<gene>
    <name evidence="2" type="ORF">MNBD_CHLOROFLEXI01-3699</name>
</gene>
<dbReference type="EMBL" id="UOEU01000332">
    <property type="protein sequence ID" value="VAW32192.1"/>
    <property type="molecule type" value="Genomic_DNA"/>
</dbReference>
<keyword evidence="2" id="KW-0560">Oxidoreductase</keyword>
<protein>
    <submittedName>
        <fullName evidence="2">N-acetyl-gamma-glutamyl-phosphate reductase</fullName>
        <ecNumber evidence="2">1.2.1.38</ecNumber>
    </submittedName>
</protein>
<dbReference type="Pfam" id="PF01118">
    <property type="entry name" value="Semialdhyde_dh"/>
    <property type="match status" value="1"/>
</dbReference>
<name>A0A3B0V0A6_9ZZZZ</name>